<organism evidence="2">
    <name type="scientific">Fusarium oxysporum f. sp. cepae</name>
    <dbReference type="NCBI Taxonomy" id="396571"/>
    <lineage>
        <taxon>Eukaryota</taxon>
        <taxon>Fungi</taxon>
        <taxon>Dikarya</taxon>
        <taxon>Ascomycota</taxon>
        <taxon>Pezizomycotina</taxon>
        <taxon>Sordariomycetes</taxon>
        <taxon>Hypocreomycetidae</taxon>
        <taxon>Hypocreales</taxon>
        <taxon>Nectriaceae</taxon>
        <taxon>Fusarium</taxon>
        <taxon>Fusarium oxysporum species complex</taxon>
    </lineage>
</organism>
<feature type="region of interest" description="Disordered" evidence="1">
    <location>
        <begin position="1"/>
        <end position="20"/>
    </location>
</feature>
<protein>
    <submittedName>
        <fullName evidence="2">Uncharacterized protein</fullName>
    </submittedName>
</protein>
<proteinExistence type="predicted"/>
<evidence type="ECO:0000256" key="1">
    <source>
        <dbReference type="SAM" id="MobiDB-lite"/>
    </source>
</evidence>
<dbReference type="EMBL" id="MRCU01000001">
    <property type="protein sequence ID" value="RKK29558.1"/>
    <property type="molecule type" value="Genomic_DNA"/>
</dbReference>
<gene>
    <name evidence="2" type="ORF">BFJ65_g1475</name>
</gene>
<reference evidence="2" key="1">
    <citation type="journal article" date="2018" name="Sci. Rep.">
        <title>Characterisation of pathogen-specific regions and novel effector candidates in Fusarium oxysporum f. sp. cepae.</title>
        <authorList>
            <person name="Armitage A.D."/>
            <person name="Taylor A."/>
            <person name="Sobczyk M.K."/>
            <person name="Baxter L."/>
            <person name="Greenfield B.P."/>
            <person name="Bates H.J."/>
            <person name="Wilson F."/>
            <person name="Jackson A.C."/>
            <person name="Ott S."/>
            <person name="Harrison R.J."/>
            <person name="Clarkson J.P."/>
        </authorList>
    </citation>
    <scope>NUCLEOTIDE SEQUENCE [LARGE SCALE GENOMIC DNA]</scope>
    <source>
        <strain evidence="2">FoC_Fus2</strain>
    </source>
</reference>
<accession>A0A3L6P6Q9</accession>
<comment type="caution">
    <text evidence="2">The sequence shown here is derived from an EMBL/GenBank/DDBJ whole genome shotgun (WGS) entry which is preliminary data.</text>
</comment>
<evidence type="ECO:0000313" key="2">
    <source>
        <dbReference type="EMBL" id="RKK29558.1"/>
    </source>
</evidence>
<dbReference type="AlphaFoldDB" id="A0A3L6P6Q9"/>
<sequence>MLSKDIPEGGDTLRAPDDAHSQLPTLTTVSLVLNCVPSPLEDLY</sequence>
<name>A0A3L6P6Q9_FUSOX</name>
<dbReference type="Proteomes" id="UP000270866">
    <property type="component" value="Chromosome 1"/>
</dbReference>